<proteinExistence type="predicted"/>
<accession>A0ABY0CUP3</accession>
<reference evidence="1 2" key="1">
    <citation type="submission" date="2019-01" db="EMBL/GenBank/DDBJ databases">
        <title>Lujinxingia litoralis gen. nov., sp. nov. and Lujinxingia sediminis gen. nov., sp. nov., new members in the order Bradymonadales, isolated from coastal sediment.</title>
        <authorList>
            <person name="Li C.-M."/>
        </authorList>
    </citation>
    <scope>NUCLEOTIDE SEQUENCE [LARGE SCALE GENOMIC DNA]</scope>
    <source>
        <strain evidence="1 2">SEH01</strain>
    </source>
</reference>
<dbReference type="RefSeq" id="WP_127779638.1">
    <property type="nucleotide sequence ID" value="NZ_SADD01000002.1"/>
</dbReference>
<dbReference type="Proteomes" id="UP000282926">
    <property type="component" value="Unassembled WGS sequence"/>
</dbReference>
<dbReference type="InterPro" id="IPR011042">
    <property type="entry name" value="6-blade_b-propeller_TolB-like"/>
</dbReference>
<organism evidence="1 2">
    <name type="scientific">Lujinxingia sediminis</name>
    <dbReference type="NCBI Taxonomy" id="2480984"/>
    <lineage>
        <taxon>Bacteria</taxon>
        <taxon>Deltaproteobacteria</taxon>
        <taxon>Bradymonadales</taxon>
        <taxon>Lujinxingiaceae</taxon>
        <taxon>Lujinxingia</taxon>
    </lineage>
</organism>
<protein>
    <recommendedName>
        <fullName evidence="3">Bacterial surface antigen (D15) domain-containing protein</fullName>
    </recommendedName>
</protein>
<evidence type="ECO:0008006" key="3">
    <source>
        <dbReference type="Google" id="ProtNLM"/>
    </source>
</evidence>
<name>A0ABY0CUP3_9DELT</name>
<evidence type="ECO:0000313" key="1">
    <source>
        <dbReference type="EMBL" id="RVU46786.1"/>
    </source>
</evidence>
<dbReference type="SUPFAM" id="SSF82171">
    <property type="entry name" value="DPP6 N-terminal domain-like"/>
    <property type="match status" value="1"/>
</dbReference>
<keyword evidence="2" id="KW-1185">Reference proteome</keyword>
<comment type="caution">
    <text evidence="1">The sequence shown here is derived from an EMBL/GenBank/DDBJ whole genome shotgun (WGS) entry which is preliminary data.</text>
</comment>
<gene>
    <name evidence="1" type="ORF">EA187_06530</name>
</gene>
<dbReference type="Gene3D" id="2.120.10.30">
    <property type="entry name" value="TolB, C-terminal domain"/>
    <property type="match status" value="1"/>
</dbReference>
<sequence length="1009" mass="111638">MLDGVWMKKGWRPGVLRAWVMVLMLVLGGCAVSNGPRFSPELQQSFAREDMRRMDTENLSLYYPAHRKAQTERIAAQLELCLEELNAKVVREGPWERVPIFLPEVEFNNAYVSFSPGNDPHVLLPTSLTSGAFAGFGFTPSMLAVGCHEMVHWVHMTRVHGLYGGLNRVFGTWLTPHSGLDSWVFEGIATYYESKLVDDVGRHGSPLWENVFLAGMYEGRLDGGRLSVFDREVANGGHYLVGSHFVAFLVERYGEEKLWELLDLQGRSWLFPAGVTTRFWWVYGAGLPGLFEEFANAVRREHPPRERSLVQQRERWLGRNAQLEVSSSGRWATYISGLDERAAIEVYEASGERVLRRELPDVLPGRAIVAGSGVDALRLSDDGRKLYVLVRHQGLNAPRSSLMRLDVESGRLEVVRDEVMGISGDLLGEDAYLLARAEGDQVVFERIDLVGENDRELFRLEPGAFVAHVRVSPDGQKVALTLMEDERWRVGVLDVESGELLQALGTGEAHSPVYDAYWVDATTLWVSAAYGDRVDIFEVPLDGEAVRLTQAPYIAQSARPGASGGLRFLNREGWGWSLDRIEAPTLERARSTRTTGLGGALAWEDAAGAEEVRGYRELEPAPIRRDAPYSAFDGLFVPRLRLPIVQLGAVNALLPEAERQNVPPVNGRLGLALSGRDALGFHNWALSGAYDVVNDWFAGSASYVNTQLAPLTWSIFVGSDRQVYGEQIEPGSTDLRRVEQLNEQVSLQLQRRFYDIPVALSFSGLRYHSDREGSPRDERQLVGPRLATGYAAGRGTSYGGTQWLFGLSGAGAYYGEALGSDLDLGDVRAQLELHTPLPLSKRHRLRFSARYRQLLGVDPSEGVLRVGGFGSVLPFFASPSVEDALPADDRLPPQVAFVESLRGFEGVTLTGARAVLGDMNYRYPLIVDQGVISGPLVLPSAFFSQLNLEAFASGAILDDGNLHSAAGGSVDAQFYLWILPMTLRYQYARWLTDGGRHTHYVGINISGDL</sequence>
<evidence type="ECO:0000313" key="2">
    <source>
        <dbReference type="Proteomes" id="UP000282926"/>
    </source>
</evidence>
<dbReference type="EMBL" id="SADD01000002">
    <property type="protein sequence ID" value="RVU46786.1"/>
    <property type="molecule type" value="Genomic_DNA"/>
</dbReference>